<dbReference type="Pfam" id="PF13855">
    <property type="entry name" value="LRR_8"/>
    <property type="match status" value="1"/>
</dbReference>
<comment type="subcellular location">
    <subcellularLocation>
        <location evidence="1">Cell envelope</location>
    </subcellularLocation>
</comment>
<dbReference type="GO" id="GO:0008422">
    <property type="term" value="F:beta-glucosidase activity"/>
    <property type="evidence" value="ECO:0007669"/>
    <property type="project" value="UniProtKB-EC"/>
</dbReference>
<comment type="similarity">
    <text evidence="4">Belongs to the polygalacturonase-inhibiting protein family.</text>
</comment>
<dbReference type="PANTHER" id="PTHR48059">
    <property type="entry name" value="POLYGALACTURONASE INHIBITOR 1"/>
    <property type="match status" value="1"/>
</dbReference>
<dbReference type="EMBL" id="GHES01037880">
    <property type="protein sequence ID" value="MPA68439.1"/>
    <property type="molecule type" value="Transcribed_RNA"/>
</dbReference>
<feature type="chain" id="PRO_5023043955" evidence="5">
    <location>
        <begin position="27"/>
        <end position="336"/>
    </location>
</feature>
<evidence type="ECO:0000256" key="3">
    <source>
        <dbReference type="ARBA" id="ARBA00022737"/>
    </source>
</evidence>
<dbReference type="InterPro" id="IPR032675">
    <property type="entry name" value="LRR_dom_sf"/>
</dbReference>
<evidence type="ECO:0000313" key="7">
    <source>
        <dbReference type="EMBL" id="MPA68439.1"/>
    </source>
</evidence>
<keyword evidence="7" id="KW-0326">Glycosidase</keyword>
<dbReference type="Gene3D" id="3.80.10.10">
    <property type="entry name" value="Ribonuclease Inhibitor"/>
    <property type="match status" value="1"/>
</dbReference>
<evidence type="ECO:0000256" key="2">
    <source>
        <dbReference type="ARBA" id="ARBA00022614"/>
    </source>
</evidence>
<evidence type="ECO:0000256" key="5">
    <source>
        <dbReference type="SAM" id="SignalP"/>
    </source>
</evidence>
<organism evidence="7">
    <name type="scientific">Davidia involucrata</name>
    <name type="common">Dove tree</name>
    <dbReference type="NCBI Taxonomy" id="16924"/>
    <lineage>
        <taxon>Eukaryota</taxon>
        <taxon>Viridiplantae</taxon>
        <taxon>Streptophyta</taxon>
        <taxon>Embryophyta</taxon>
        <taxon>Tracheophyta</taxon>
        <taxon>Spermatophyta</taxon>
        <taxon>Magnoliopsida</taxon>
        <taxon>eudicotyledons</taxon>
        <taxon>Gunneridae</taxon>
        <taxon>Pentapetalae</taxon>
        <taxon>asterids</taxon>
        <taxon>Cornales</taxon>
        <taxon>Nyssaceae</taxon>
        <taxon>Davidia</taxon>
    </lineage>
</organism>
<evidence type="ECO:0000256" key="4">
    <source>
        <dbReference type="ARBA" id="ARBA00038043"/>
    </source>
</evidence>
<dbReference type="InterPro" id="IPR013210">
    <property type="entry name" value="LRR_N_plant-typ"/>
</dbReference>
<proteinExistence type="inferred from homology"/>
<evidence type="ECO:0000256" key="1">
    <source>
        <dbReference type="ARBA" id="ARBA00004196"/>
    </source>
</evidence>
<feature type="domain" description="Leucine-rich repeat-containing N-terminal plant-type" evidence="6">
    <location>
        <begin position="34"/>
        <end position="71"/>
    </location>
</feature>
<dbReference type="AlphaFoldDB" id="A0A5B7BHW8"/>
<sequence length="336" mass="37365">MQTPPILSILSLCFLLFLSLPLPSLSLSSHRCNPNDKKALLKIKQAFGNPYHLASWDPKHDCCDWYCVKCDPTTNRITDLTIFSTSDISGQIPPSVADLLFLGNLVFRKLPNLTGNIPPFIAKLTHLRYLTLSWTNLSGPVPSFLSQLRNLTFIDLSYNKLTGAISPSLSELQNLDDLHLDRNKLTGSIPDSFGHFRGNVPSLYLSHNQLTGSVPKSLGGLNFPHIDFSRNRLVGDISFLFGSRKTIQIMDFSRNFFAFDLSKVKFPASLTWLDLSHNKITGRLPAGLTGMDFQNLNVSYNQLCGRIPTGGVLQSLDYSSYFHNRCLCGAPLPACK</sequence>
<dbReference type="SUPFAM" id="SSF52058">
    <property type="entry name" value="L domain-like"/>
    <property type="match status" value="1"/>
</dbReference>
<dbReference type="InterPro" id="IPR051848">
    <property type="entry name" value="PGIP"/>
</dbReference>
<dbReference type="Pfam" id="PF00560">
    <property type="entry name" value="LRR_1"/>
    <property type="match status" value="2"/>
</dbReference>
<dbReference type="EC" id="3.2.1.21" evidence="7"/>
<keyword evidence="2" id="KW-0433">Leucine-rich repeat</keyword>
<evidence type="ECO:0000259" key="6">
    <source>
        <dbReference type="Pfam" id="PF08263"/>
    </source>
</evidence>
<dbReference type="PANTHER" id="PTHR48059:SF4">
    <property type="entry name" value="POLYGALACTURONASE INHIBITOR 1-RELATED"/>
    <property type="match status" value="1"/>
</dbReference>
<dbReference type="InterPro" id="IPR001611">
    <property type="entry name" value="Leu-rich_rpt"/>
</dbReference>
<keyword evidence="3" id="KW-0677">Repeat</keyword>
<dbReference type="Pfam" id="PF08263">
    <property type="entry name" value="LRRNT_2"/>
    <property type="match status" value="1"/>
</dbReference>
<dbReference type="FunFam" id="3.80.10.10:FF:000348">
    <property type="entry name" value="Polygalacturonase inhibitor 1"/>
    <property type="match status" value="1"/>
</dbReference>
<keyword evidence="5" id="KW-0732">Signal</keyword>
<keyword evidence="7" id="KW-0378">Hydrolase</keyword>
<name>A0A5B7BHW8_DAVIN</name>
<feature type="signal peptide" evidence="5">
    <location>
        <begin position="1"/>
        <end position="26"/>
    </location>
</feature>
<accession>A0A5B7BHW8</accession>
<protein>
    <submittedName>
        <fullName evidence="7">Putative polygalacturonase inhibitor</fullName>
        <ecNumber evidence="7">3.2.1.21</ecNumber>
    </submittedName>
</protein>
<reference evidence="7" key="1">
    <citation type="submission" date="2019-08" db="EMBL/GenBank/DDBJ databases">
        <title>Reference gene set and small RNA set construction with multiple tissues from Davidia involucrata Baill.</title>
        <authorList>
            <person name="Yang H."/>
            <person name="Zhou C."/>
            <person name="Li G."/>
            <person name="Wang J."/>
            <person name="Gao P."/>
            <person name="Wang M."/>
            <person name="Wang R."/>
            <person name="Zhao Y."/>
        </authorList>
    </citation>
    <scope>NUCLEOTIDE SEQUENCE</scope>
    <source>
        <tissue evidence="7">Mixed with DoveR01_LX</tissue>
    </source>
</reference>
<gene>
    <name evidence="7" type="ORF">Din_037880</name>
</gene>